<feature type="compositionally biased region" description="Polar residues" evidence="1">
    <location>
        <begin position="51"/>
        <end position="64"/>
    </location>
</feature>
<feature type="compositionally biased region" description="Low complexity" evidence="1">
    <location>
        <begin position="158"/>
        <end position="173"/>
    </location>
</feature>
<feature type="region of interest" description="Disordered" evidence="1">
    <location>
        <begin position="145"/>
        <end position="210"/>
    </location>
</feature>
<dbReference type="AlphaFoldDB" id="A0AA39YQR7"/>
<comment type="caution">
    <text evidence="2">The sequence shown here is derived from an EMBL/GenBank/DDBJ whole genome shotgun (WGS) entry which is preliminary data.</text>
</comment>
<evidence type="ECO:0000313" key="2">
    <source>
        <dbReference type="EMBL" id="KAK0656919.1"/>
    </source>
</evidence>
<evidence type="ECO:0000313" key="3">
    <source>
        <dbReference type="Proteomes" id="UP001174936"/>
    </source>
</evidence>
<feature type="compositionally biased region" description="Basic and acidic residues" evidence="1">
    <location>
        <begin position="1"/>
        <end position="13"/>
    </location>
</feature>
<protein>
    <submittedName>
        <fullName evidence="2">Uncharacterized protein</fullName>
    </submittedName>
</protein>
<evidence type="ECO:0000256" key="1">
    <source>
        <dbReference type="SAM" id="MobiDB-lite"/>
    </source>
</evidence>
<keyword evidence="3" id="KW-1185">Reference proteome</keyword>
<feature type="compositionally biased region" description="Polar residues" evidence="1">
    <location>
        <begin position="76"/>
        <end position="111"/>
    </location>
</feature>
<reference evidence="2" key="1">
    <citation type="submission" date="2023-06" db="EMBL/GenBank/DDBJ databases">
        <title>Genome-scale phylogeny and comparative genomics of the fungal order Sordariales.</title>
        <authorList>
            <consortium name="Lawrence Berkeley National Laboratory"/>
            <person name="Hensen N."/>
            <person name="Bonometti L."/>
            <person name="Westerberg I."/>
            <person name="Brannstrom I.O."/>
            <person name="Guillou S."/>
            <person name="Cros-Aarteil S."/>
            <person name="Calhoun S."/>
            <person name="Haridas S."/>
            <person name="Kuo A."/>
            <person name="Mondo S."/>
            <person name="Pangilinan J."/>
            <person name="Riley R."/>
            <person name="Labutti K."/>
            <person name="Andreopoulos B."/>
            <person name="Lipzen A."/>
            <person name="Chen C."/>
            <person name="Yanf M."/>
            <person name="Daum C."/>
            <person name="Ng V."/>
            <person name="Clum A."/>
            <person name="Steindorff A."/>
            <person name="Ohm R."/>
            <person name="Martin F."/>
            <person name="Silar P."/>
            <person name="Natvig D."/>
            <person name="Lalanne C."/>
            <person name="Gautier V."/>
            <person name="Ament-Velasquez S.L."/>
            <person name="Kruys A."/>
            <person name="Hutchinson M.I."/>
            <person name="Powell A.J."/>
            <person name="Barry K."/>
            <person name="Miller A.N."/>
            <person name="Grigoriev I.V."/>
            <person name="Debuchy R."/>
            <person name="Gladieux P."/>
            <person name="Thoren M.H."/>
            <person name="Johannesson H."/>
        </authorList>
    </citation>
    <scope>NUCLEOTIDE SEQUENCE</scope>
    <source>
        <strain evidence="2">SMH2532-1</strain>
    </source>
</reference>
<dbReference type="Proteomes" id="UP001174936">
    <property type="component" value="Unassembled WGS sequence"/>
</dbReference>
<gene>
    <name evidence="2" type="ORF">B0T16DRAFT_441749</name>
</gene>
<sequence>MVKENDQKGKGKEAAVPSTSTSNTTRGRPQQQRQSQSQSGSNSNQRSGSQTPVNPGSTSRNLTYAPTPGHPARVSRASSAGTPRSPSALSTRSAASSCFRSVSGASETNPVIQQMQQDAIDQDRPYMMSQAGRIVHSVFEMSGAADSSSEGWSGGQSEGSSVPGSPYYSGTPSPYYPGTPAPSPASRASSAGRRSASGSPAGRQGCGEKDALLKLRTTIEGITRDRHKQPTLRQQVHPNMLLAFTTSRPPCVKHSHSQFSLVPQRRPVDDPNCHPYGDHDSHPRLHSILRTLPGLQALPVPQLVEDCVAAGADYQEILCWPRPGYRVGFPRGVLRDEDPKAADRARLQHYADELPRWWHLVRKYPTMR</sequence>
<feature type="compositionally biased region" description="Polar residues" evidence="1">
    <location>
        <begin position="17"/>
        <end position="29"/>
    </location>
</feature>
<feature type="compositionally biased region" description="Low complexity" evidence="1">
    <location>
        <begin position="30"/>
        <end position="50"/>
    </location>
</feature>
<feature type="compositionally biased region" description="Low complexity" evidence="1">
    <location>
        <begin position="184"/>
        <end position="203"/>
    </location>
</feature>
<feature type="compositionally biased region" description="Pro residues" evidence="1">
    <location>
        <begin position="174"/>
        <end position="183"/>
    </location>
</feature>
<organism evidence="2 3">
    <name type="scientific">Cercophora newfieldiana</name>
    <dbReference type="NCBI Taxonomy" id="92897"/>
    <lineage>
        <taxon>Eukaryota</taxon>
        <taxon>Fungi</taxon>
        <taxon>Dikarya</taxon>
        <taxon>Ascomycota</taxon>
        <taxon>Pezizomycotina</taxon>
        <taxon>Sordariomycetes</taxon>
        <taxon>Sordariomycetidae</taxon>
        <taxon>Sordariales</taxon>
        <taxon>Lasiosphaeriaceae</taxon>
        <taxon>Cercophora</taxon>
    </lineage>
</organism>
<name>A0AA39YQR7_9PEZI</name>
<proteinExistence type="predicted"/>
<accession>A0AA39YQR7</accession>
<dbReference type="EMBL" id="JAULSV010000001">
    <property type="protein sequence ID" value="KAK0656919.1"/>
    <property type="molecule type" value="Genomic_DNA"/>
</dbReference>
<feature type="region of interest" description="Disordered" evidence="1">
    <location>
        <begin position="1"/>
        <end position="126"/>
    </location>
</feature>